<dbReference type="PROSITE" id="PS00678">
    <property type="entry name" value="WD_REPEATS_1"/>
    <property type="match status" value="1"/>
</dbReference>
<evidence type="ECO:0000313" key="4">
    <source>
        <dbReference type="EMBL" id="ORD93632.1"/>
    </source>
</evidence>
<dbReference type="PROSITE" id="PS50294">
    <property type="entry name" value="WD_REPEATS_REGION"/>
    <property type="match status" value="2"/>
</dbReference>
<keyword evidence="5" id="KW-1185">Reference proteome</keyword>
<dbReference type="SMART" id="SM00320">
    <property type="entry name" value="WD40"/>
    <property type="match status" value="4"/>
</dbReference>
<organism evidence="4 5">
    <name type="scientific">Enterospora canceri</name>
    <dbReference type="NCBI Taxonomy" id="1081671"/>
    <lineage>
        <taxon>Eukaryota</taxon>
        <taxon>Fungi</taxon>
        <taxon>Fungi incertae sedis</taxon>
        <taxon>Microsporidia</taxon>
        <taxon>Enterocytozoonidae</taxon>
        <taxon>Enterospora</taxon>
    </lineage>
</organism>
<feature type="repeat" description="WD" evidence="3">
    <location>
        <begin position="98"/>
        <end position="139"/>
    </location>
</feature>
<comment type="caution">
    <text evidence="4">The sequence shown here is derived from an EMBL/GenBank/DDBJ whole genome shotgun (WGS) entry which is preliminary data.</text>
</comment>
<dbReference type="InterPro" id="IPR019775">
    <property type="entry name" value="WD40_repeat_CS"/>
</dbReference>
<evidence type="ECO:0000256" key="1">
    <source>
        <dbReference type="ARBA" id="ARBA00022574"/>
    </source>
</evidence>
<dbReference type="OrthoDB" id="7875889at2759"/>
<dbReference type="PANTHER" id="PTHR19857">
    <property type="entry name" value="MITOCHONDRIAL DIVISION PROTEIN 1-RELATED"/>
    <property type="match status" value="1"/>
</dbReference>
<dbReference type="SUPFAM" id="SSF50978">
    <property type="entry name" value="WD40 repeat-like"/>
    <property type="match status" value="1"/>
</dbReference>
<evidence type="ECO:0000256" key="3">
    <source>
        <dbReference type="PROSITE-ProRule" id="PRU00221"/>
    </source>
</evidence>
<evidence type="ECO:0000256" key="2">
    <source>
        <dbReference type="ARBA" id="ARBA00022737"/>
    </source>
</evidence>
<dbReference type="InterPro" id="IPR001680">
    <property type="entry name" value="WD40_rpt"/>
</dbReference>
<evidence type="ECO:0000313" key="5">
    <source>
        <dbReference type="Proteomes" id="UP000192639"/>
    </source>
</evidence>
<reference evidence="4 5" key="1">
    <citation type="journal article" date="2017" name="Environ. Microbiol.">
        <title>Decay of the glycolytic pathway and adaptation to intranuclear parasitism within Enterocytozoonidae microsporidia.</title>
        <authorList>
            <person name="Wiredu Boakye D."/>
            <person name="Jaroenlak P."/>
            <person name="Prachumwat A."/>
            <person name="Williams T.A."/>
            <person name="Bateman K.S."/>
            <person name="Itsathitphaisarn O."/>
            <person name="Sritunyalucksana K."/>
            <person name="Paszkiewicz K.H."/>
            <person name="Moore K.A."/>
            <person name="Stentiford G.D."/>
            <person name="Williams B.A."/>
        </authorList>
    </citation>
    <scope>NUCLEOTIDE SEQUENCE [LARGE SCALE GENOMIC DNA]</scope>
    <source>
        <strain evidence="4 5">GB1</strain>
    </source>
</reference>
<dbReference type="Proteomes" id="UP000192639">
    <property type="component" value="Unassembled WGS sequence"/>
</dbReference>
<accession>A0A1Y1S5F0</accession>
<protein>
    <submittedName>
        <fullName evidence="4">GBLP</fullName>
    </submittedName>
</protein>
<proteinExistence type="predicted"/>
<dbReference type="InterPro" id="IPR051179">
    <property type="entry name" value="WD_repeat_multifunction"/>
</dbReference>
<dbReference type="Gene3D" id="2.130.10.10">
    <property type="entry name" value="YVTN repeat-like/Quinoprotein amine dehydrogenase"/>
    <property type="match status" value="1"/>
</dbReference>
<dbReference type="PROSITE" id="PS50082">
    <property type="entry name" value="WD_REPEATS_2"/>
    <property type="match status" value="2"/>
</dbReference>
<dbReference type="VEuPathDB" id="MicrosporidiaDB:ECANGB1_1849"/>
<dbReference type="InterPro" id="IPR015943">
    <property type="entry name" value="WD40/YVTN_repeat-like_dom_sf"/>
</dbReference>
<dbReference type="EMBL" id="LWDP01000060">
    <property type="protein sequence ID" value="ORD93632.1"/>
    <property type="molecule type" value="Genomic_DNA"/>
</dbReference>
<keyword evidence="1 3" id="KW-0853">WD repeat</keyword>
<sequence>MSTTTFHEKENIRVAEVPIESIRRIAANTLLIAHRNKAACIYKLSTDESEKSKIIKEYRIHRSLVSDVCYAERGNQILTVSRNVLTMIDKETKEFKKFEGHTRDIVCVAVNNSNTKIVTGSQDGTFIVWNTQGKQVAKFSAAENGHTSWVNTVSFVPGSDELVATGSEDGLVKIWDLSANTCLKTFLGGQFYDLNNAEEARNLKGNNTELAVKAVCFSNDGSLMAYGGRNSRVYIVNLSVNQTMQGFDVPGRITAIASGENQPLIAIAIPNKVLLWNIIEEKIVAEHTFSSKNEVYAYSMTFMGDELVLGLTTGELIRLDISRS</sequence>
<feature type="repeat" description="WD" evidence="3">
    <location>
        <begin position="143"/>
        <end position="185"/>
    </location>
</feature>
<keyword evidence="2" id="KW-0677">Repeat</keyword>
<dbReference type="Pfam" id="PF00400">
    <property type="entry name" value="WD40"/>
    <property type="match status" value="3"/>
</dbReference>
<gene>
    <name evidence="4" type="primary">GBLP</name>
    <name evidence="4" type="ORF">ECANGB1_1849</name>
</gene>
<name>A0A1Y1S5F0_9MICR</name>
<dbReference type="InterPro" id="IPR036322">
    <property type="entry name" value="WD40_repeat_dom_sf"/>
</dbReference>
<dbReference type="AlphaFoldDB" id="A0A1Y1S5F0"/>